<dbReference type="PANTHER" id="PTHR13090:SF1">
    <property type="entry name" value="ARGININE-HYDROXYLASE NDUFAF5, MITOCHONDRIAL"/>
    <property type="match status" value="1"/>
</dbReference>
<reference evidence="8" key="1">
    <citation type="submission" date="2018-03" db="EMBL/GenBank/DDBJ databases">
        <title>The relapsing fever spirochete Borrelia turicatae persists in the highly oxidative environment of its soft-bodied tick vector.</title>
        <authorList>
            <person name="Bourret T.J."/>
            <person name="Boyle W.K."/>
            <person name="Valenzuela J.G."/>
            <person name="Oliveira F."/>
            <person name="Lopez J.E."/>
        </authorList>
    </citation>
    <scope>NUCLEOTIDE SEQUENCE</scope>
    <source>
        <strain evidence="8">Kansas strain/isolate</strain>
        <tissue evidence="8">Salivary glands</tissue>
    </source>
</reference>
<accession>A0A2R5L4N7</accession>
<dbReference type="GO" id="GO:0008757">
    <property type="term" value="F:S-adenosylmethionine-dependent methyltransferase activity"/>
    <property type="evidence" value="ECO:0007669"/>
    <property type="project" value="InterPro"/>
</dbReference>
<dbReference type="CDD" id="cd02440">
    <property type="entry name" value="AdoMet_MTases"/>
    <property type="match status" value="1"/>
</dbReference>
<evidence type="ECO:0000256" key="1">
    <source>
        <dbReference type="ARBA" id="ARBA00022603"/>
    </source>
</evidence>
<dbReference type="Gene3D" id="3.40.50.150">
    <property type="entry name" value="Vaccinia Virus protein VP39"/>
    <property type="match status" value="1"/>
</dbReference>
<proteinExistence type="predicted"/>
<evidence type="ECO:0000256" key="2">
    <source>
        <dbReference type="ARBA" id="ARBA00022679"/>
    </source>
</evidence>
<dbReference type="SUPFAM" id="SSF53335">
    <property type="entry name" value="S-adenosyl-L-methionine-dependent methyltransferases"/>
    <property type="match status" value="1"/>
</dbReference>
<dbReference type="PANTHER" id="PTHR13090">
    <property type="entry name" value="ARGININE-HYDROXYLASE NDUFAF5, MITOCHONDRIAL"/>
    <property type="match status" value="1"/>
</dbReference>
<evidence type="ECO:0000256" key="5">
    <source>
        <dbReference type="ARBA" id="ARBA00042549"/>
    </source>
</evidence>
<dbReference type="InterPro" id="IPR029063">
    <property type="entry name" value="SAM-dependent_MTases_sf"/>
</dbReference>
<name>A0A2R5L4N7_9ACAR</name>
<dbReference type="Pfam" id="PF08241">
    <property type="entry name" value="Methyltransf_11"/>
    <property type="match status" value="1"/>
</dbReference>
<sequence>MNVFDRKAKARHRHLVATDPDSAVYDYLKEEVGSRLADRVYDIKRKFPVAVELGCGRGYVTQHLASDAIESLYQCDMSAAFLTHSKTPKDVPTTKLVVDEEFLPFLENSIDIFLSSLSLHWVNNLPGTFRQVYSSLKPDGVFLGSVFGGDTLYELRGSLQLAEIEREGGFAPHISPFMQATDLAGLLQQVGFTMLTIDSDEIVVNYPSAFHLMYDLKGMAENNATWKRKSHLHRDSLIAASAIYQQLYGKEKGIPATFHVLSFIGWKPDPSQPKPAKRGSQTASFKDLGSLSDPRKRR</sequence>
<dbReference type="GO" id="GO:0032259">
    <property type="term" value="P:methylation"/>
    <property type="evidence" value="ECO:0007669"/>
    <property type="project" value="UniProtKB-KW"/>
</dbReference>
<feature type="domain" description="Methyltransferase type 11" evidence="7">
    <location>
        <begin position="52"/>
        <end position="143"/>
    </location>
</feature>
<protein>
    <recommendedName>
        <fullName evidence="3">Arginine-hydroxylase NDUFAF5, mitochondrial</fullName>
    </recommendedName>
    <alternativeName>
        <fullName evidence="4">NADH dehydrogenase [ubiquinone] 1 alpha subcomplex assembly factor 5</fullName>
    </alternativeName>
    <alternativeName>
        <fullName evidence="5">Putative methyltransferase NDUFAF5</fullName>
    </alternativeName>
</protein>
<dbReference type="GO" id="GO:0005739">
    <property type="term" value="C:mitochondrion"/>
    <property type="evidence" value="ECO:0007669"/>
    <property type="project" value="TreeGrafter"/>
</dbReference>
<dbReference type="AlphaFoldDB" id="A0A2R5L4N7"/>
<organism evidence="8">
    <name type="scientific">Ornithodoros turicata</name>
    <dbReference type="NCBI Taxonomy" id="34597"/>
    <lineage>
        <taxon>Eukaryota</taxon>
        <taxon>Metazoa</taxon>
        <taxon>Ecdysozoa</taxon>
        <taxon>Arthropoda</taxon>
        <taxon>Chelicerata</taxon>
        <taxon>Arachnida</taxon>
        <taxon>Acari</taxon>
        <taxon>Parasitiformes</taxon>
        <taxon>Ixodida</taxon>
        <taxon>Ixodoidea</taxon>
        <taxon>Argasidae</taxon>
        <taxon>Ornithodorinae</taxon>
        <taxon>Ornithodoros</taxon>
    </lineage>
</organism>
<dbReference type="GO" id="GO:0032981">
    <property type="term" value="P:mitochondrial respiratory chain complex I assembly"/>
    <property type="evidence" value="ECO:0007669"/>
    <property type="project" value="TreeGrafter"/>
</dbReference>
<dbReference type="EMBL" id="GGLE01000326">
    <property type="protein sequence ID" value="MBY04452.1"/>
    <property type="molecule type" value="Transcribed_RNA"/>
</dbReference>
<feature type="region of interest" description="Disordered" evidence="6">
    <location>
        <begin position="269"/>
        <end position="298"/>
    </location>
</feature>
<dbReference type="InterPro" id="IPR013216">
    <property type="entry name" value="Methyltransf_11"/>
</dbReference>
<evidence type="ECO:0000259" key="7">
    <source>
        <dbReference type="Pfam" id="PF08241"/>
    </source>
</evidence>
<dbReference type="InterPro" id="IPR050602">
    <property type="entry name" value="Malonyl-ACP_OMT"/>
</dbReference>
<keyword evidence="1 8" id="KW-0489">Methyltransferase</keyword>
<evidence type="ECO:0000256" key="6">
    <source>
        <dbReference type="SAM" id="MobiDB-lite"/>
    </source>
</evidence>
<evidence type="ECO:0000256" key="3">
    <source>
        <dbReference type="ARBA" id="ARBA00040937"/>
    </source>
</evidence>
<evidence type="ECO:0000256" key="4">
    <source>
        <dbReference type="ARBA" id="ARBA00041833"/>
    </source>
</evidence>
<evidence type="ECO:0000313" key="8">
    <source>
        <dbReference type="EMBL" id="MBY04452.1"/>
    </source>
</evidence>
<keyword evidence="2 8" id="KW-0808">Transferase</keyword>